<evidence type="ECO:0000256" key="2">
    <source>
        <dbReference type="ARBA" id="ARBA00012662"/>
    </source>
</evidence>
<organism evidence="7 8">
    <name type="scientific">Sphingobacterium spiritivorum</name>
    <name type="common">Flavobacterium spiritivorum</name>
    <dbReference type="NCBI Taxonomy" id="258"/>
    <lineage>
        <taxon>Bacteria</taxon>
        <taxon>Pseudomonadati</taxon>
        <taxon>Bacteroidota</taxon>
        <taxon>Sphingobacteriia</taxon>
        <taxon>Sphingobacteriales</taxon>
        <taxon>Sphingobacteriaceae</taxon>
        <taxon>Sphingobacterium</taxon>
    </lineage>
</organism>
<evidence type="ECO:0000256" key="3">
    <source>
        <dbReference type="ARBA" id="ARBA00022729"/>
    </source>
</evidence>
<evidence type="ECO:0000256" key="4">
    <source>
        <dbReference type="ARBA" id="ARBA00022801"/>
    </source>
</evidence>
<keyword evidence="4" id="KW-0378">Hydrolase</keyword>
<dbReference type="EMBL" id="UGYW01000002">
    <property type="protein sequence ID" value="SUJ28809.1"/>
    <property type="molecule type" value="Genomic_DNA"/>
</dbReference>
<dbReference type="GO" id="GO:0004560">
    <property type="term" value="F:alpha-L-fucosidase activity"/>
    <property type="evidence" value="ECO:0007669"/>
    <property type="project" value="InterPro"/>
</dbReference>
<dbReference type="InterPro" id="IPR017853">
    <property type="entry name" value="GH"/>
</dbReference>
<dbReference type="InterPro" id="IPR057739">
    <property type="entry name" value="Glyco_hydro_29_N"/>
</dbReference>
<dbReference type="GO" id="GO:0005764">
    <property type="term" value="C:lysosome"/>
    <property type="evidence" value="ECO:0007669"/>
    <property type="project" value="TreeGrafter"/>
</dbReference>
<dbReference type="SUPFAM" id="SSF51445">
    <property type="entry name" value="(Trans)glycosidases"/>
    <property type="match status" value="1"/>
</dbReference>
<comment type="similarity">
    <text evidence="1">Belongs to the glycosyl hydrolase 29 family.</text>
</comment>
<keyword evidence="5" id="KW-0326">Glycosidase</keyword>
<feature type="domain" description="Glycoside hydrolase family 29 N-terminal" evidence="6">
    <location>
        <begin position="17"/>
        <end position="172"/>
    </location>
</feature>
<dbReference type="InterPro" id="IPR000933">
    <property type="entry name" value="Glyco_hydro_29"/>
</dbReference>
<accession>A0A380CTS8</accession>
<proteinExistence type="inferred from homology"/>
<dbReference type="AlphaFoldDB" id="A0A380CTS8"/>
<dbReference type="GO" id="GO:0016139">
    <property type="term" value="P:glycoside catabolic process"/>
    <property type="evidence" value="ECO:0007669"/>
    <property type="project" value="TreeGrafter"/>
</dbReference>
<dbReference type="PANTHER" id="PTHR10030">
    <property type="entry name" value="ALPHA-L-FUCOSIDASE"/>
    <property type="match status" value="1"/>
</dbReference>
<dbReference type="Proteomes" id="UP000254893">
    <property type="component" value="Unassembled WGS sequence"/>
</dbReference>
<dbReference type="SMART" id="SM00812">
    <property type="entry name" value="Alpha_L_fucos"/>
    <property type="match status" value="1"/>
</dbReference>
<dbReference type="PANTHER" id="PTHR10030:SF37">
    <property type="entry name" value="ALPHA-L-FUCOSIDASE-RELATED"/>
    <property type="match status" value="1"/>
</dbReference>
<evidence type="ECO:0000313" key="8">
    <source>
        <dbReference type="Proteomes" id="UP000254893"/>
    </source>
</evidence>
<dbReference type="GO" id="GO:0006004">
    <property type="term" value="P:fucose metabolic process"/>
    <property type="evidence" value="ECO:0007669"/>
    <property type="project" value="TreeGrafter"/>
</dbReference>
<evidence type="ECO:0000259" key="6">
    <source>
        <dbReference type="Pfam" id="PF01120"/>
    </source>
</evidence>
<gene>
    <name evidence="7" type="ORF">NCTC11388_04453</name>
</gene>
<keyword evidence="3" id="KW-0732">Signal</keyword>
<dbReference type="Gene3D" id="3.20.20.80">
    <property type="entry name" value="Glycosidases"/>
    <property type="match status" value="1"/>
</dbReference>
<dbReference type="EC" id="3.2.1.51" evidence="2"/>
<evidence type="ECO:0000256" key="1">
    <source>
        <dbReference type="ARBA" id="ARBA00007951"/>
    </source>
</evidence>
<dbReference type="Pfam" id="PF01120">
    <property type="entry name" value="Alpha_L_fucos"/>
    <property type="match status" value="1"/>
</dbReference>
<sequence>MDNAGGNGGPDKYENGQPASFDDYFNKRCLPDIQQITTEYGDLALVWFDTPGGIEKKYVDKLVEVVHHNQPKALVSGRVGHGQGDYSTLGDMEVPKKNVDGLWESVDVTNDSWGYAWYDNNWKTPKQILINTLSTVARGGNYMLNIGLGPRGEILPQPREALFSSGRWIKAYPQIIYQGGRSPWGHAVFWGDAITRGNTLSLLVYNWPSTGKLFVPGLDNKINSVKLLKGKMANSLRYTVHSGFIEIDIPVAAPEKLVSVIELDLDSPAKASAIFSVDPQQQTTLDALFAEVRGAEKTDEHWMEKFGEWKHVDRIKGWSADSKVIWKVNVIKPGYYQVYLNYTGEGRYVWKTENTEQIVQNQQNSSNVYQWYPFGWIHFSKPGDYEITVSLIEGNAGKASLTGIKLEPVCF</sequence>
<evidence type="ECO:0000313" key="7">
    <source>
        <dbReference type="EMBL" id="SUJ28809.1"/>
    </source>
</evidence>
<protein>
    <recommendedName>
        <fullName evidence="2">alpha-L-fucosidase</fullName>
        <ecNumber evidence="2">3.2.1.51</ecNumber>
    </recommendedName>
</protein>
<name>A0A380CTS8_SPHSI</name>
<reference evidence="7 8" key="1">
    <citation type="submission" date="2018-06" db="EMBL/GenBank/DDBJ databases">
        <authorList>
            <consortium name="Pathogen Informatics"/>
            <person name="Doyle S."/>
        </authorList>
    </citation>
    <scope>NUCLEOTIDE SEQUENCE [LARGE SCALE GENOMIC DNA]</scope>
    <source>
        <strain evidence="7 8">NCTC11388</strain>
    </source>
</reference>
<evidence type="ECO:0000256" key="5">
    <source>
        <dbReference type="ARBA" id="ARBA00023295"/>
    </source>
</evidence>